<evidence type="ECO:0000313" key="4">
    <source>
        <dbReference type="EMBL" id="KAK1750147.1"/>
    </source>
</evidence>
<dbReference type="InterPro" id="IPR001466">
    <property type="entry name" value="Beta-lactam-related"/>
</dbReference>
<dbReference type="Gene3D" id="2.40.128.600">
    <property type="match status" value="1"/>
</dbReference>
<dbReference type="InterPro" id="IPR012338">
    <property type="entry name" value="Beta-lactam/transpept-like"/>
</dbReference>
<dbReference type="InterPro" id="IPR050491">
    <property type="entry name" value="AmpC-like"/>
</dbReference>
<comment type="similarity">
    <text evidence="1">Belongs to the peptidase S12 family.</text>
</comment>
<evidence type="ECO:0000259" key="3">
    <source>
        <dbReference type="Pfam" id="PF11954"/>
    </source>
</evidence>
<sequence length="558" mass="62234">MLAHSAQRPSFRQLLLRLGAKAFPPVSIMDSSSDRFRRLRPTIKELMEIGGTPGLMVAVATPETLYIDNFGYRDVEKEISVDADTIFPGASLTKAITAVAFSILVDEGKAKWDTPVKDLLPALNSRDETLQNFLTVTDLLCHRHGMAESDGYAVSAENNCLIRPDDVMRHLNDQERLRPFRQGFSYNNNGYELVGKVIEQLSGIPYVEFVKERIFGPLGMNRTFLTTPPPTVDNVAKCYNALDDRTPALITAPQMGNDWWGGASGGIRSSIVDLLKLYKFLLKAFNNNEASEGTLSLRQGEYLMSPRVPLESVSRREASYAMGWARVQLPGRMGHIGINPRYMLDGMPVIGKGVPSELVMFHQGSLAGALAFVGLLPDSESVVLVLSNALALNDVPDWVGQLLLEELLEVPAKLRVNFVEAAKTSAARNLTWFSRVTKLLAEQRTNGTSKPRDLEAYVGTYWDRARIFKITVTLEDGKLYRALQGLDTEKFELHHYEGDTFTWLPSRNELSRRGLFCGPGPTYWKVEFKADDDGNGRIRKLIWMRDGAEANGHFDKVG</sequence>
<feature type="domain" description="Peptidase S12 Pab87-related C-terminal" evidence="3">
    <location>
        <begin position="444"/>
        <end position="536"/>
    </location>
</feature>
<keyword evidence="5" id="KW-1185">Reference proteome</keyword>
<dbReference type="InterPro" id="IPR021860">
    <property type="entry name" value="Peptidase_S12_Pab87-rel_C"/>
</dbReference>
<gene>
    <name evidence="4" type="ORF">QBC47DRAFT_365591</name>
</gene>
<feature type="domain" description="Beta-lactamase-related" evidence="2">
    <location>
        <begin position="41"/>
        <end position="392"/>
    </location>
</feature>
<dbReference type="Pfam" id="PF11954">
    <property type="entry name" value="DUF3471"/>
    <property type="match status" value="1"/>
</dbReference>
<dbReference type="EMBL" id="MU839849">
    <property type="protein sequence ID" value="KAK1750147.1"/>
    <property type="molecule type" value="Genomic_DNA"/>
</dbReference>
<proteinExistence type="inferred from homology"/>
<organism evidence="4 5">
    <name type="scientific">Echria macrotheca</name>
    <dbReference type="NCBI Taxonomy" id="438768"/>
    <lineage>
        <taxon>Eukaryota</taxon>
        <taxon>Fungi</taxon>
        <taxon>Dikarya</taxon>
        <taxon>Ascomycota</taxon>
        <taxon>Pezizomycotina</taxon>
        <taxon>Sordariomycetes</taxon>
        <taxon>Sordariomycetidae</taxon>
        <taxon>Sordariales</taxon>
        <taxon>Schizotheciaceae</taxon>
        <taxon>Echria</taxon>
    </lineage>
</organism>
<dbReference type="AlphaFoldDB" id="A0AAJ0F1L9"/>
<evidence type="ECO:0000313" key="5">
    <source>
        <dbReference type="Proteomes" id="UP001239445"/>
    </source>
</evidence>
<accession>A0AAJ0F1L9</accession>
<dbReference type="Pfam" id="PF00144">
    <property type="entry name" value="Beta-lactamase"/>
    <property type="match status" value="1"/>
</dbReference>
<dbReference type="PANTHER" id="PTHR46825">
    <property type="entry name" value="D-ALANYL-D-ALANINE-CARBOXYPEPTIDASE/ENDOPEPTIDASE AMPH"/>
    <property type="match status" value="1"/>
</dbReference>
<name>A0AAJ0F1L9_9PEZI</name>
<protein>
    <submittedName>
        <fullName evidence="4">Beta-lactamase-related protein</fullName>
    </submittedName>
</protein>
<dbReference type="PANTHER" id="PTHR46825:SF14">
    <property type="entry name" value="BETA-LACTAMASE-RELATED DOMAIN-CONTAINING PROTEIN"/>
    <property type="match status" value="1"/>
</dbReference>
<reference evidence="4" key="1">
    <citation type="submission" date="2023-06" db="EMBL/GenBank/DDBJ databases">
        <title>Genome-scale phylogeny and comparative genomics of the fungal order Sordariales.</title>
        <authorList>
            <consortium name="Lawrence Berkeley National Laboratory"/>
            <person name="Hensen N."/>
            <person name="Bonometti L."/>
            <person name="Westerberg I."/>
            <person name="Brannstrom I.O."/>
            <person name="Guillou S."/>
            <person name="Cros-Aarteil S."/>
            <person name="Calhoun S."/>
            <person name="Haridas S."/>
            <person name="Kuo A."/>
            <person name="Mondo S."/>
            <person name="Pangilinan J."/>
            <person name="Riley R."/>
            <person name="Labutti K."/>
            <person name="Andreopoulos B."/>
            <person name="Lipzen A."/>
            <person name="Chen C."/>
            <person name="Yanf M."/>
            <person name="Daum C."/>
            <person name="Ng V."/>
            <person name="Clum A."/>
            <person name="Steindorff A."/>
            <person name="Ohm R."/>
            <person name="Martin F."/>
            <person name="Silar P."/>
            <person name="Natvig D."/>
            <person name="Lalanne C."/>
            <person name="Gautier V."/>
            <person name="Ament-Velasquez S.L."/>
            <person name="Kruys A."/>
            <person name="Hutchinson M.I."/>
            <person name="Powell A.J."/>
            <person name="Barry K."/>
            <person name="Miller A.N."/>
            <person name="Grigoriev I.V."/>
            <person name="Debuchy R."/>
            <person name="Gladieux P."/>
            <person name="Thoren M.H."/>
            <person name="Johannesson H."/>
        </authorList>
    </citation>
    <scope>NUCLEOTIDE SEQUENCE</scope>
    <source>
        <strain evidence="4">PSN4</strain>
    </source>
</reference>
<evidence type="ECO:0000259" key="2">
    <source>
        <dbReference type="Pfam" id="PF00144"/>
    </source>
</evidence>
<dbReference type="Proteomes" id="UP001239445">
    <property type="component" value="Unassembled WGS sequence"/>
</dbReference>
<dbReference type="Gene3D" id="3.40.710.10">
    <property type="entry name" value="DD-peptidase/beta-lactamase superfamily"/>
    <property type="match status" value="1"/>
</dbReference>
<dbReference type="SUPFAM" id="SSF56601">
    <property type="entry name" value="beta-lactamase/transpeptidase-like"/>
    <property type="match status" value="1"/>
</dbReference>
<evidence type="ECO:0000256" key="1">
    <source>
        <dbReference type="ARBA" id="ARBA00038215"/>
    </source>
</evidence>
<comment type="caution">
    <text evidence="4">The sequence shown here is derived from an EMBL/GenBank/DDBJ whole genome shotgun (WGS) entry which is preliminary data.</text>
</comment>